<dbReference type="Pfam" id="PF00109">
    <property type="entry name" value="ketoacyl-synt"/>
    <property type="match status" value="2"/>
</dbReference>
<dbReference type="Pfam" id="PF08990">
    <property type="entry name" value="Docking"/>
    <property type="match status" value="1"/>
</dbReference>
<dbReference type="InterPro" id="IPR016036">
    <property type="entry name" value="Malonyl_transacylase_ACP-bd"/>
</dbReference>
<evidence type="ECO:0000256" key="4">
    <source>
        <dbReference type="ARBA" id="ARBA00022553"/>
    </source>
</evidence>
<dbReference type="PROSITE" id="PS50075">
    <property type="entry name" value="CARRIER"/>
    <property type="match status" value="2"/>
</dbReference>
<dbReference type="PANTHER" id="PTHR43775:SF51">
    <property type="entry name" value="INACTIVE PHENOLPHTHIOCEROL SYNTHESIS POLYKETIDE SYNTHASE TYPE I PKS1-RELATED"/>
    <property type="match status" value="1"/>
</dbReference>
<dbReference type="InterPro" id="IPR050091">
    <property type="entry name" value="PKS_NRPS_Biosynth_Enz"/>
</dbReference>
<dbReference type="FunFam" id="3.40.366.10:FF:000002">
    <property type="entry name" value="Probable polyketide synthase 2"/>
    <property type="match status" value="2"/>
</dbReference>
<keyword evidence="3" id="KW-0596">Phosphopantetheine</keyword>
<evidence type="ECO:0000259" key="13">
    <source>
        <dbReference type="PROSITE" id="PS52019"/>
    </source>
</evidence>
<feature type="region of interest" description="C-terminal hotdog fold" evidence="9">
    <location>
        <begin position="1093"/>
        <end position="1239"/>
    </location>
</feature>
<dbReference type="Gene3D" id="3.40.47.10">
    <property type="match status" value="2"/>
</dbReference>
<dbReference type="InterPro" id="IPR057326">
    <property type="entry name" value="KR_dom"/>
</dbReference>
<dbReference type="Gene3D" id="3.40.50.720">
    <property type="entry name" value="NAD(P)-binding Rossmann-like Domain"/>
    <property type="match status" value="2"/>
</dbReference>
<dbReference type="Pfam" id="PF14765">
    <property type="entry name" value="PS-DH"/>
    <property type="match status" value="2"/>
</dbReference>
<dbReference type="SUPFAM" id="SSF52151">
    <property type="entry name" value="FabD/lysophospholipase-like"/>
    <property type="match status" value="2"/>
</dbReference>
<dbReference type="InterPro" id="IPR020807">
    <property type="entry name" value="PKS_DH"/>
</dbReference>
<dbReference type="InterPro" id="IPR049551">
    <property type="entry name" value="PKS_DH_C"/>
</dbReference>
<evidence type="ECO:0000259" key="12">
    <source>
        <dbReference type="PROSITE" id="PS52004"/>
    </source>
</evidence>
<dbReference type="InterPro" id="IPR013154">
    <property type="entry name" value="ADH-like_N"/>
</dbReference>
<dbReference type="GO" id="GO:0006633">
    <property type="term" value="P:fatty acid biosynthetic process"/>
    <property type="evidence" value="ECO:0007669"/>
    <property type="project" value="InterPro"/>
</dbReference>
<dbReference type="InterPro" id="IPR016039">
    <property type="entry name" value="Thiolase-like"/>
</dbReference>
<evidence type="ECO:0000313" key="15">
    <source>
        <dbReference type="Proteomes" id="UP000509303"/>
    </source>
</evidence>
<feature type="region of interest" description="Disordered" evidence="10">
    <location>
        <begin position="2964"/>
        <end position="2998"/>
    </location>
</feature>
<keyword evidence="15" id="KW-1185">Reference proteome</keyword>
<dbReference type="FunFam" id="1.10.1200.10:FF:000007">
    <property type="entry name" value="Probable polyketide synthase pks17"/>
    <property type="match status" value="2"/>
</dbReference>
<gene>
    <name evidence="14" type="ORF">HUT08_35245</name>
</gene>
<evidence type="ECO:0000256" key="3">
    <source>
        <dbReference type="ARBA" id="ARBA00022450"/>
    </source>
</evidence>
<feature type="active site" description="Proton donor; for dehydratase activity" evidence="9">
    <location>
        <position position="1153"/>
    </location>
</feature>
<dbReference type="InterPro" id="IPR006162">
    <property type="entry name" value="Ppantetheine_attach_site"/>
</dbReference>
<dbReference type="InterPro" id="IPR014031">
    <property type="entry name" value="Ketoacyl_synth_C"/>
</dbReference>
<dbReference type="FunFam" id="3.40.50.720:FF:000209">
    <property type="entry name" value="Polyketide synthase Pks12"/>
    <property type="match status" value="1"/>
</dbReference>
<dbReference type="Gene3D" id="3.40.50.11460">
    <property type="match status" value="1"/>
</dbReference>
<dbReference type="PROSITE" id="PS52019">
    <property type="entry name" value="PKS_MFAS_DH"/>
    <property type="match status" value="2"/>
</dbReference>
<dbReference type="InterPro" id="IPR015083">
    <property type="entry name" value="NorB/c/GfsB-D-like_docking"/>
</dbReference>
<dbReference type="InterPro" id="IPR020806">
    <property type="entry name" value="PKS_PP-bd"/>
</dbReference>
<dbReference type="InterPro" id="IPR018201">
    <property type="entry name" value="Ketoacyl_synth_AS"/>
</dbReference>
<dbReference type="Gene3D" id="3.40.366.10">
    <property type="entry name" value="Malonyl-Coenzyme A Acyl Carrier Protein, domain 2"/>
    <property type="match status" value="2"/>
</dbReference>
<dbReference type="InterPro" id="IPR055123">
    <property type="entry name" value="SpnB-like_Rossmann"/>
</dbReference>
<feature type="domain" description="Ketosynthase family 3 (KS3)" evidence="12">
    <location>
        <begin position="1838"/>
        <end position="2265"/>
    </location>
</feature>
<dbReference type="SMART" id="SM00825">
    <property type="entry name" value="PKS_KS"/>
    <property type="match status" value="2"/>
</dbReference>
<evidence type="ECO:0000256" key="7">
    <source>
        <dbReference type="ARBA" id="ARBA00023268"/>
    </source>
</evidence>
<feature type="region of interest" description="Disordered" evidence="10">
    <location>
        <begin position="462"/>
        <end position="481"/>
    </location>
</feature>
<dbReference type="SMART" id="SM00823">
    <property type="entry name" value="PKS_PP"/>
    <property type="match status" value="2"/>
</dbReference>
<dbReference type="InterPro" id="IPR049900">
    <property type="entry name" value="PKS_mFAS_DH"/>
</dbReference>
<dbReference type="Gene3D" id="3.10.129.110">
    <property type="entry name" value="Polyketide synthase dehydratase"/>
    <property type="match status" value="2"/>
</dbReference>
<dbReference type="InterPro" id="IPR013968">
    <property type="entry name" value="PKS_KR"/>
</dbReference>
<dbReference type="SUPFAM" id="SSF53901">
    <property type="entry name" value="Thiolase-like"/>
    <property type="match status" value="2"/>
</dbReference>
<dbReference type="InterPro" id="IPR014030">
    <property type="entry name" value="Ketoacyl_synth_N"/>
</dbReference>
<dbReference type="Gene3D" id="3.90.180.10">
    <property type="entry name" value="Medium-chain alcohol dehydrogenases, catalytic domain"/>
    <property type="match status" value="1"/>
</dbReference>
<dbReference type="SMART" id="SM00826">
    <property type="entry name" value="PKS_DH"/>
    <property type="match status" value="2"/>
</dbReference>
<dbReference type="InterPro" id="IPR020843">
    <property type="entry name" value="ER"/>
</dbReference>
<dbReference type="InterPro" id="IPR049552">
    <property type="entry name" value="PKS_DH_N"/>
</dbReference>
<dbReference type="GO" id="GO:0004315">
    <property type="term" value="F:3-oxoacyl-[acyl-carrier-protein] synthase activity"/>
    <property type="evidence" value="ECO:0007669"/>
    <property type="project" value="InterPro"/>
</dbReference>
<dbReference type="Pfam" id="PF02801">
    <property type="entry name" value="Ketoacyl-synt_C"/>
    <property type="match status" value="2"/>
</dbReference>
<feature type="domain" description="Carrier" evidence="11">
    <location>
        <begin position="1741"/>
        <end position="1816"/>
    </location>
</feature>
<dbReference type="SMART" id="SM00829">
    <property type="entry name" value="PKS_ER"/>
    <property type="match status" value="1"/>
</dbReference>
<dbReference type="SMART" id="SM00822">
    <property type="entry name" value="PKS_KR"/>
    <property type="match status" value="2"/>
</dbReference>
<comment type="cofactor">
    <cofactor evidence="1">
        <name>pantetheine 4'-phosphate</name>
        <dbReference type="ChEBI" id="CHEBI:47942"/>
    </cofactor>
</comment>
<feature type="domain" description="Carrier" evidence="11">
    <location>
        <begin position="3909"/>
        <end position="3984"/>
    </location>
</feature>
<dbReference type="SUPFAM" id="SSF47336">
    <property type="entry name" value="ACP-like"/>
    <property type="match status" value="2"/>
</dbReference>
<keyword evidence="8" id="KW-0012">Acyltransferase</keyword>
<dbReference type="PROSITE" id="PS00606">
    <property type="entry name" value="KS3_1"/>
    <property type="match status" value="2"/>
</dbReference>
<feature type="compositionally biased region" description="Low complexity" evidence="10">
    <location>
        <begin position="1439"/>
        <end position="1451"/>
    </location>
</feature>
<feature type="region of interest" description="Disordered" evidence="10">
    <location>
        <begin position="4030"/>
        <end position="4050"/>
    </location>
</feature>
<dbReference type="GO" id="GO:0004312">
    <property type="term" value="F:fatty acid synthase activity"/>
    <property type="evidence" value="ECO:0007669"/>
    <property type="project" value="TreeGrafter"/>
</dbReference>
<dbReference type="CDD" id="cd00833">
    <property type="entry name" value="PKS"/>
    <property type="match status" value="2"/>
</dbReference>
<reference evidence="14 15" key="1">
    <citation type="submission" date="2020-06" db="EMBL/GenBank/DDBJ databases">
        <title>Genome mining for natural products.</title>
        <authorList>
            <person name="Zhang B."/>
            <person name="Shi J."/>
            <person name="Ge H."/>
        </authorList>
    </citation>
    <scope>NUCLEOTIDE SEQUENCE [LARGE SCALE GENOMIC DNA]</scope>
    <source>
        <strain evidence="14 15">NA00687</strain>
    </source>
</reference>
<feature type="domain" description="PKS/mFAS DH" evidence="13">
    <location>
        <begin position="2749"/>
        <end position="3071"/>
    </location>
</feature>
<dbReference type="Pfam" id="PF08240">
    <property type="entry name" value="ADH_N"/>
    <property type="match status" value="1"/>
</dbReference>
<dbReference type="InterPro" id="IPR020841">
    <property type="entry name" value="PKS_Beta-ketoAc_synthase_dom"/>
</dbReference>
<dbReference type="SMART" id="SM00827">
    <property type="entry name" value="PKS_AT"/>
    <property type="match status" value="2"/>
</dbReference>
<feature type="region of interest" description="Disordered" evidence="10">
    <location>
        <begin position="1437"/>
        <end position="1461"/>
    </location>
</feature>
<evidence type="ECO:0000256" key="2">
    <source>
        <dbReference type="ARBA" id="ARBA00004792"/>
    </source>
</evidence>
<feature type="region of interest" description="Disordered" evidence="10">
    <location>
        <begin position="156"/>
        <end position="177"/>
    </location>
</feature>
<evidence type="ECO:0000256" key="1">
    <source>
        <dbReference type="ARBA" id="ARBA00001957"/>
    </source>
</evidence>
<evidence type="ECO:0000256" key="9">
    <source>
        <dbReference type="PROSITE-ProRule" id="PRU01363"/>
    </source>
</evidence>
<feature type="region of interest" description="N-terminal hotdog fold" evidence="9">
    <location>
        <begin position="2749"/>
        <end position="2875"/>
    </location>
</feature>
<feature type="compositionally biased region" description="Low complexity" evidence="10">
    <location>
        <begin position="156"/>
        <end position="167"/>
    </location>
</feature>
<keyword evidence="7" id="KW-0511">Multifunctional enzyme</keyword>
<dbReference type="CDD" id="cd05195">
    <property type="entry name" value="enoyl_red"/>
    <property type="match status" value="1"/>
</dbReference>
<dbReference type="InterPro" id="IPR042104">
    <property type="entry name" value="PKS_dehydratase_sf"/>
</dbReference>
<feature type="region of interest" description="N-terminal hotdog fold" evidence="9">
    <location>
        <begin position="951"/>
        <end position="1078"/>
    </location>
</feature>
<evidence type="ECO:0000256" key="5">
    <source>
        <dbReference type="ARBA" id="ARBA00022679"/>
    </source>
</evidence>
<dbReference type="Gene3D" id="3.30.70.3290">
    <property type="match status" value="2"/>
</dbReference>
<dbReference type="InterPro" id="IPR036291">
    <property type="entry name" value="NAD(P)-bd_dom_sf"/>
</dbReference>
<sequence length="4068" mass="418656">MVNEEKLVEYLKRVSKDLHETRLRLREVEERSQEPVAVVSMACRFPGGVASPEQLWELVTSRTDAIGEFPTDRGWDLDGLYHPDPDHPGTSYVTQGGFLYDADQFDPAFFGISPREALATGPQQRLLLETAWEAIERAGIDPVSLKGSQTGVYAGTATTGGTSQGEAPQQGSEGYAGNAPSLLSGRVSYTLGLEGPAVTVETACSSSLVALHLAAQALRQGECSLALAGGVTVMATPEVFTGFSRQRGLSPDGRCKAFAAGADGTGWGEGVGLVLLERLSDARRNGHRVLAVLRGSAINQDGASNGFAAPNGPSQQRVIRQALASARLSPSEVDAVEAHGTGTRLGDPIEADALLATYGQDRAEDQPLWLGSVKSNIGHTQGAAGVAGVIKMVMALQRQHLPASLHLAEPTPHVDWGSGGVRLLTDPVPWPAGARTRRAGVSSFGISGTNAHVILEEAPAPVDEAQSATQPPHHPTTQPAPAATHVLPWVVSGRSADALRGQAAALLARLTGAPRHSPAEIGWSLVTTRSTFEHRAVVVGQSEDELLDGLRALADGADHPHVIAPGTPAATTTGPGGVGPVLVFPGQGSQWVGMGAGLLESSPVFAARVAECERALAPYVDWSLAEVLRGGVDAADLGRVDVVQPVLWAVMVSLAAVWSDQGVTPAAVVGHSQGEIAAAVVAGALSLEDGAKVVALRSKALRRLAGGGAMASLAMRAEEVAAFLADLGEAAAGVSVAAVNGPGSVVVSGPPEQVRHAVAVREEAGGRARLIDVDYASHSPQVDEIADELHQALAGVRPSRAPVAFYSTVTAERIDTATLDTPYWVTNLRERVRFADTMGRLLADGHRVFIEASTHPVLTVGMQESFDEAGIQATAVPTLRREHGGLEQLAQSVALAFTAGADVDWARWFPSDPTPGVVDLPTYAFQRQRYWPAPSAAVGDVGAAGLQRVEHALLPAAVGLADGGLVLTGRVAAQAQPWLAEHVVGGTVIAPGAALVEWALRAADEVGCGGVEELTLQVPLALPAAGGVRAQVVVGAAAEDGRRTLRVYSRPDHDTDLGADAGWVCHAEGTLSPPTPHPDTPGPLDGTWPPAGAQAVDLTGFYERATAAGYGYGPAFQGLRAAWRHGSHVYAELELPEAAGDREGFGIHPALLDAALHPALLTEEPAAASEAEQVWLPFAWSGVALWAAEAGSVRVRVSCDQVATSGERSLQVTVADAVGAPVLTAEAVTMRPASTERLKTAGHGAAGLFAVEWTPLTGATSGSGAVAEAAGWAVLGADVWGLAEELPGSGRVFGGVDALLDAVGEDGEVPSVVLLGVATPDGEGAGLADAGLSATVGVLDVARDWLAQERLASSRLVVVTRGAVATEGTDVATPGAGVWGLVRSAESENPGRFLLLDLDAAAETPAGGLTAGVLAALAADESQVALRDERALVPRLVRAPATAPDSASDAPGQEGEAGALDPDGTVLIVGGTGMLGALVATHLVRTWQVRHLVLASRRGPEAPGAAELAERLGEFGAQVRVVAADVTNADEANELIAGIDPEHPLTGVVHAAGVLADGVVTSQTAEQVGRVWAAKAAVAAHLHTATAGLDLRMFLVFSSAAGVVGNAGQAGYAAANAFVDALVAHRRGLGLPGQSVAWGLWEQASEMTGHMGQAELARLRGMRPLTAERGLSLLDAARRSTRPLLVAVDLDVHGLAGATDLPPVLRGLAGRTRRRATDADASGAAGLTARLTGLDADGQRAEILDVVRGGVAAVLGFPSAAAVRPDSAFKELGFDSLTAVELRNRLSAVSGLRLPATLVFDYPTPRLLAAYVLSRWSGDAGTDAARTSARASVGVGADEPVAIVGMACRFPGGAGSPEGLWDLVASGRAVLGEFPTTRGWDVDGLFHADPDHSGTSYAREGAFLYDADQFDAGFFGVNPREALATDPQQRLLLEASWEALERAGIDPVSLRGSATGVYAGVMYHDYAAGLSRGGDPKLEGYAMLAGSGSVVSGRVAYTLGLEGPAVTVDTACSSSLVAMHLAAQALRSGECALALAGGVTVMATPDVFTGFSRQRGLAPDGRCKPFAAAADGTGWGEGVGVLLLERLSDARRQGHRVLALVRGSAVNQDGASNGMTAPNGPSQQRVIRQALANAGLSASEVDAVEGHGTGTRLGDPIEAQALIATYGQEREENDPLWLGSVKSNIGHTQAAAGVAGVIKMVQAMHHGVLPQSLHIDEPTPHVDWDAGAVRLLSEPVEWPRKDRPRRAGISSFGASGTNAHVILEQAAPEVGDTSEAPEVSAGSEAGGVVPWVLSGRGEEALRGQAVALADWVESRPGLSSGEVGWSLVRSRSLFERRAVVVGRDRESLHAGLLALGAGEAHPGVVTSDAAPGLDGDGPVLVFPGQGSQWVGMGAGLLESSPVFAARVAECERALSPYVDWSLAEVLRGGVDAADLGRVDVVQPVLWAVMVSLAAVWADQGVKPAAVVGHSQGEIAAAVVAGALTLEDGARVVALRSKALRRLAGGGAMASLALSQDKAEEFLAGLGESAAGVGIAAVNGPGSAVVSGPPGQVQHAISTLEESGGRARLIDVDYASHSAQVDEIADELHEVLAGISPTQGEVAFYSTVTAERIDTGTLDTAYWVTNLREQVRFADAVRRLLADGHRVFIEASTHPVLTVGLQESFDEAGIEAAAVPTLRREHGGLEQLAQSVAQAFTAGVSVDWTRWYPNDPPPHVVDLPTYAFQREPYWLVSQSSVGDVGAAGLQQVSHALLPAAVELADGGLLLTGRLSAGSGRAWLAEHVVAGSALLPGAALAEWALRAADEAGCAGVEELALQVPLELPSSGALRVQVVVGAPAADGSRDVRIHSRPEDEPGADATWVCHAEGVLSPPSDAADQPTGLLGAWPPAEAESVDVDGFYARAAAEGYGYGPAFQGLRAVWRQGEDVYAEVELPQAAGERGGYGIHPALLDAALHPALLIDQTDAEAAAPHSDTDTDTDSDVSGERRSGEGAAGSGARSTASRADRVWLPFAWNGVSLWATQAGSVRVRISPGPRGGDDERALRLTVADAVGAPVLTVDAVAMRAAAPDQLRAAGGRGVDGLFALDWAPLPRPVVSDADGSANGAGGWAVLGQDPFRLAGLELPGGASPESYAGVSALVEALDAGTAPPAVACVGVSPTVVGEGITAGEGLADAGRRAVEHVLDLVRSWLAEPRLAASRLVVVTRGAVAAGEGEDGTVELAGAGVWGLLRSAESENPDRFLLLDLDPDVAADAAHPGLVAGVRQAIGAAETQVAVRGGQLLVPRLVRGGTAVGGVVGPDGRSAWRLDTDGSGTLEGVAPVPCPEVMEPLAEGRIRIQVHAAGVNFRDVVVSLGMVPGQTGLGGEGAGTVVAVGPGVSGVSVGDRVMGVFDRAFGSITQTDARLVTPVPEGWTDQQAAAVPIAYLTAWYGLVELGRVQQGERVLIHAATGGVGTAAVQIARHLGAEVYATASPGKHPVLGESGIDQAHRANSRDLDFEATIREATGGRGVDVVLNSLSGPFVDASMRLLGEGGRFLEMGKTDIRDADHLATAYPGVSYQAYDLITHAGADRIGDMLDTLREMFRAGTLQPPSVRSWPLARARQALRHLSQAKHTGKLVLDVPGTVDADGTVLITGGTGTLGGHVAEHLARSWGIRHLVLVSRRGAEAPGTDALLARLADAGADARVVAADVTDGAAVADLIAGIDPAHPLTGVVHAAGVLDDAMVTSQSAERLAPVWAAKASAAAHLHAATKDLRLGMFVLFSSAAATLGSPGQANYAAANAFCDALAAHRRALGLPGVSIAWGLWADASGMTGHLDAAGLARMSRSGIKAMPNEHALRLLDAACRHGHAQLAAAHLDLRALGAQPADTLPAQLRALVSTATARRGAATDQAAATNWASQLATLPPEEQQRTLLNLVRGNAAAVLGHTDPNAVHSDAPFKDLGFDSLTAVELRNRLSAATGLRLPATFIFTYPTPAAIAEELREQLCPAAADPAAPLFEELERLEAAMARVDAGDDARGKLTKRLETLLWRLNDSGPDHDTPGAETADSTAVDAASDDELFALIDRELPS</sequence>
<dbReference type="InterPro" id="IPR011032">
    <property type="entry name" value="GroES-like_sf"/>
</dbReference>
<keyword evidence="5" id="KW-0808">Transferase</keyword>
<feature type="domain" description="Ketosynthase family 3 (KS3)" evidence="12">
    <location>
        <begin position="33"/>
        <end position="457"/>
    </location>
</feature>
<dbReference type="Pfam" id="PF00550">
    <property type="entry name" value="PP-binding"/>
    <property type="match status" value="2"/>
</dbReference>
<feature type="compositionally biased region" description="Low complexity" evidence="10">
    <location>
        <begin position="468"/>
        <end position="481"/>
    </location>
</feature>
<evidence type="ECO:0000256" key="8">
    <source>
        <dbReference type="ARBA" id="ARBA00023315"/>
    </source>
</evidence>
<proteinExistence type="predicted"/>
<dbReference type="RefSeq" id="WP_176165650.1">
    <property type="nucleotide sequence ID" value="NZ_CP054929.1"/>
</dbReference>
<dbReference type="SUPFAM" id="SSF51735">
    <property type="entry name" value="NAD(P)-binding Rossmann-fold domains"/>
    <property type="match status" value="5"/>
</dbReference>
<dbReference type="Gene3D" id="1.10.1200.10">
    <property type="entry name" value="ACP-like"/>
    <property type="match status" value="2"/>
</dbReference>
<accession>A0A7H8NHS3</accession>
<dbReference type="GO" id="GO:0031177">
    <property type="term" value="F:phosphopantetheine binding"/>
    <property type="evidence" value="ECO:0007669"/>
    <property type="project" value="InterPro"/>
</dbReference>
<dbReference type="GO" id="GO:0033068">
    <property type="term" value="P:macrolide biosynthetic process"/>
    <property type="evidence" value="ECO:0007669"/>
    <property type="project" value="UniProtKB-ARBA"/>
</dbReference>
<dbReference type="SUPFAM" id="SSF55048">
    <property type="entry name" value="Probable ACP-binding domain of malonyl-CoA ACP transacylase"/>
    <property type="match status" value="2"/>
</dbReference>
<protein>
    <submittedName>
        <fullName evidence="14">SDR family NAD(P)-dependent oxidoreductase</fullName>
    </submittedName>
</protein>
<dbReference type="Pfam" id="PF08659">
    <property type="entry name" value="KR"/>
    <property type="match status" value="2"/>
</dbReference>
<feature type="active site" description="Proton donor; for dehydratase activity" evidence="9">
    <location>
        <position position="2950"/>
    </location>
</feature>
<dbReference type="SMART" id="SM01294">
    <property type="entry name" value="PKS_PP_betabranch"/>
    <property type="match status" value="2"/>
</dbReference>
<dbReference type="InterPro" id="IPR001227">
    <property type="entry name" value="Ac_transferase_dom_sf"/>
</dbReference>
<organism evidence="14 15">
    <name type="scientific">Streptomyces buecherae</name>
    <dbReference type="NCBI Taxonomy" id="2763006"/>
    <lineage>
        <taxon>Bacteria</taxon>
        <taxon>Bacillati</taxon>
        <taxon>Actinomycetota</taxon>
        <taxon>Actinomycetes</taxon>
        <taxon>Kitasatosporales</taxon>
        <taxon>Streptomycetaceae</taxon>
        <taxon>Streptomyces</taxon>
    </lineage>
</organism>
<dbReference type="Pfam" id="PF13602">
    <property type="entry name" value="ADH_zinc_N_2"/>
    <property type="match status" value="1"/>
</dbReference>
<comment type="pathway">
    <text evidence="2">Antibiotic biosynthesis.</text>
</comment>
<dbReference type="InterPro" id="IPR036736">
    <property type="entry name" value="ACP-like_sf"/>
</dbReference>
<evidence type="ECO:0000256" key="6">
    <source>
        <dbReference type="ARBA" id="ARBA00023194"/>
    </source>
</evidence>
<dbReference type="InterPro" id="IPR032821">
    <property type="entry name" value="PKS_assoc"/>
</dbReference>
<dbReference type="InterPro" id="IPR016035">
    <property type="entry name" value="Acyl_Trfase/lysoPLipase"/>
</dbReference>
<dbReference type="PROSITE" id="PS00012">
    <property type="entry name" value="PHOSPHOPANTETHEINE"/>
    <property type="match status" value="2"/>
</dbReference>
<evidence type="ECO:0000256" key="10">
    <source>
        <dbReference type="SAM" id="MobiDB-lite"/>
    </source>
</evidence>
<dbReference type="Pfam" id="PF22953">
    <property type="entry name" value="SpnB_Rossmann"/>
    <property type="match status" value="2"/>
</dbReference>
<dbReference type="InterPro" id="IPR014043">
    <property type="entry name" value="Acyl_transferase_dom"/>
</dbReference>
<dbReference type="Pfam" id="PF21089">
    <property type="entry name" value="PKS_DH_N"/>
    <property type="match status" value="2"/>
</dbReference>
<dbReference type="PROSITE" id="PS52004">
    <property type="entry name" value="KS3_2"/>
    <property type="match status" value="2"/>
</dbReference>
<evidence type="ECO:0000313" key="14">
    <source>
        <dbReference type="EMBL" id="QKW53946.1"/>
    </source>
</evidence>
<dbReference type="Pfam" id="PF16197">
    <property type="entry name" value="KAsynt_C_assoc"/>
    <property type="match status" value="2"/>
</dbReference>
<dbReference type="GO" id="GO:0016491">
    <property type="term" value="F:oxidoreductase activity"/>
    <property type="evidence" value="ECO:0007669"/>
    <property type="project" value="InterPro"/>
</dbReference>
<dbReference type="Proteomes" id="UP000509303">
    <property type="component" value="Chromosome"/>
</dbReference>
<dbReference type="InterPro" id="IPR009081">
    <property type="entry name" value="PP-bd_ACP"/>
</dbReference>
<feature type="domain" description="PKS/mFAS DH" evidence="13">
    <location>
        <begin position="951"/>
        <end position="1239"/>
    </location>
</feature>
<dbReference type="FunFam" id="3.40.47.10:FF:000019">
    <property type="entry name" value="Polyketide synthase type I"/>
    <property type="match status" value="2"/>
</dbReference>
<dbReference type="Pfam" id="PF00698">
    <property type="entry name" value="Acyl_transf_1"/>
    <property type="match status" value="2"/>
</dbReference>
<keyword evidence="4" id="KW-0597">Phosphoprotein</keyword>
<name>A0A7H8NHS3_9ACTN</name>
<feature type="region of interest" description="C-terminal hotdog fold" evidence="9">
    <location>
        <begin position="2890"/>
        <end position="3071"/>
    </location>
</feature>
<dbReference type="EMBL" id="CP054929">
    <property type="protein sequence ID" value="QKW53946.1"/>
    <property type="molecule type" value="Genomic_DNA"/>
</dbReference>
<keyword evidence="6" id="KW-0045">Antibiotic biosynthesis</keyword>
<feature type="active site" description="Proton acceptor; for dehydratase activity" evidence="9">
    <location>
        <position position="982"/>
    </location>
</feature>
<dbReference type="CDD" id="cd08956">
    <property type="entry name" value="KR_3_FAS_SDR_x"/>
    <property type="match status" value="2"/>
</dbReference>
<dbReference type="PANTHER" id="PTHR43775">
    <property type="entry name" value="FATTY ACID SYNTHASE"/>
    <property type="match status" value="1"/>
</dbReference>
<feature type="active site" description="Proton acceptor; for dehydratase activity" evidence="9">
    <location>
        <position position="2781"/>
    </location>
</feature>
<dbReference type="SUPFAM" id="SSF50129">
    <property type="entry name" value="GroES-like"/>
    <property type="match status" value="1"/>
</dbReference>
<evidence type="ECO:0000259" key="11">
    <source>
        <dbReference type="PROSITE" id="PS50075"/>
    </source>
</evidence>